<evidence type="ECO:0000256" key="1">
    <source>
        <dbReference type="SAM" id="MobiDB-lite"/>
    </source>
</evidence>
<dbReference type="CDD" id="cd00051">
    <property type="entry name" value="EFh"/>
    <property type="match status" value="1"/>
</dbReference>
<feature type="region of interest" description="Disordered" evidence="1">
    <location>
        <begin position="157"/>
        <end position="191"/>
    </location>
</feature>
<feature type="chain" id="PRO_5019235376" description="EF-hand domain-containing protein" evidence="2">
    <location>
        <begin position="24"/>
        <end position="191"/>
    </location>
</feature>
<dbReference type="RefSeq" id="WP_126758172.1">
    <property type="nucleotide sequence ID" value="NZ_PIPQ01000011.1"/>
</dbReference>
<dbReference type="SMART" id="SM00054">
    <property type="entry name" value="EFh"/>
    <property type="match status" value="2"/>
</dbReference>
<reference evidence="4 5" key="1">
    <citation type="journal article" date="2011" name="Front. Microbiol.">
        <title>Genomic signatures of strain selection and enhancement in Bacillus atrophaeus var. globigii, a historical biowarfare simulant.</title>
        <authorList>
            <person name="Gibbons H.S."/>
            <person name="Broomall S.M."/>
            <person name="McNew L.A."/>
            <person name="Daligault H."/>
            <person name="Chapman C."/>
            <person name="Bruce D."/>
            <person name="Karavis M."/>
            <person name="Krepps M."/>
            <person name="McGregor P.A."/>
            <person name="Hong C."/>
            <person name="Park K.H."/>
            <person name="Akmal A."/>
            <person name="Feldman A."/>
            <person name="Lin J.S."/>
            <person name="Chang W.E."/>
            <person name="Higgs B.W."/>
            <person name="Demirev P."/>
            <person name="Lindquist J."/>
            <person name="Liem A."/>
            <person name="Fochler E."/>
            <person name="Read T.D."/>
            <person name="Tapia R."/>
            <person name="Johnson S."/>
            <person name="Bishop-Lilly K.A."/>
            <person name="Detter C."/>
            <person name="Han C."/>
            <person name="Sozhamannan S."/>
            <person name="Rosenzweig C.N."/>
            <person name="Skowronski E.W."/>
        </authorList>
    </citation>
    <scope>NUCLEOTIDE SEQUENCE [LARGE SCALE GENOMIC DNA]</scope>
    <source>
        <strain evidence="4 5">AIT1</strain>
    </source>
</reference>
<dbReference type="OrthoDB" id="6399344at2"/>
<dbReference type="InterPro" id="IPR002048">
    <property type="entry name" value="EF_hand_dom"/>
</dbReference>
<proteinExistence type="predicted"/>
<feature type="compositionally biased region" description="Basic and acidic residues" evidence="1">
    <location>
        <begin position="157"/>
        <end position="169"/>
    </location>
</feature>
<dbReference type="Pfam" id="PF13499">
    <property type="entry name" value="EF-hand_7"/>
    <property type="match status" value="1"/>
</dbReference>
<sequence length="191" mass="22720">MKYNVLALTMASLVAGAALPALADTEKEEVVIEVEADTPRSDRHRMMWFEHIDGEYQGEGPRPPMPPRPHMRAEFQQMRAEFLQKQFTEFDLNNDGYVSLDEMVEVRERQARESAEKLFSKLDQDGTGMLDENAFKEGMQRMRDERRDVIIERIEIHRDEEGKEHIRHHEERRRHHQERRREHQERTNSGN</sequence>
<accession>A0A432WVQ4</accession>
<dbReference type="EMBL" id="PIPQ01000011">
    <property type="protein sequence ID" value="RUO37848.1"/>
    <property type="molecule type" value="Genomic_DNA"/>
</dbReference>
<evidence type="ECO:0000256" key="2">
    <source>
        <dbReference type="SAM" id="SignalP"/>
    </source>
</evidence>
<dbReference type="AlphaFoldDB" id="A0A432WVQ4"/>
<keyword evidence="5" id="KW-1185">Reference proteome</keyword>
<dbReference type="GO" id="GO:0005509">
    <property type="term" value="F:calcium ion binding"/>
    <property type="evidence" value="ECO:0007669"/>
    <property type="project" value="InterPro"/>
</dbReference>
<feature type="compositionally biased region" description="Basic and acidic residues" evidence="1">
    <location>
        <begin position="179"/>
        <end position="191"/>
    </location>
</feature>
<evidence type="ECO:0000313" key="4">
    <source>
        <dbReference type="EMBL" id="RUO37848.1"/>
    </source>
</evidence>
<evidence type="ECO:0000259" key="3">
    <source>
        <dbReference type="PROSITE" id="PS50222"/>
    </source>
</evidence>
<feature type="signal peptide" evidence="2">
    <location>
        <begin position="1"/>
        <end position="23"/>
    </location>
</feature>
<dbReference type="PROSITE" id="PS50222">
    <property type="entry name" value="EF_HAND_2"/>
    <property type="match status" value="1"/>
</dbReference>
<dbReference type="Gene3D" id="1.10.238.10">
    <property type="entry name" value="EF-hand"/>
    <property type="match status" value="1"/>
</dbReference>
<keyword evidence="2" id="KW-0732">Signal</keyword>
<protein>
    <recommendedName>
        <fullName evidence="3">EF-hand domain-containing protein</fullName>
    </recommendedName>
</protein>
<dbReference type="InterPro" id="IPR011992">
    <property type="entry name" value="EF-hand-dom_pair"/>
</dbReference>
<feature type="domain" description="EF-hand" evidence="3">
    <location>
        <begin position="110"/>
        <end position="145"/>
    </location>
</feature>
<evidence type="ECO:0000313" key="5">
    <source>
        <dbReference type="Proteomes" id="UP000286976"/>
    </source>
</evidence>
<gene>
    <name evidence="4" type="ORF">CWE15_11215</name>
</gene>
<dbReference type="Proteomes" id="UP000286976">
    <property type="component" value="Unassembled WGS sequence"/>
</dbReference>
<comment type="caution">
    <text evidence="4">The sequence shown here is derived from an EMBL/GenBank/DDBJ whole genome shotgun (WGS) entry which is preliminary data.</text>
</comment>
<organism evidence="4 5">
    <name type="scientific">Aliidiomarina taiwanensis</name>
    <dbReference type="NCBI Taxonomy" id="946228"/>
    <lineage>
        <taxon>Bacteria</taxon>
        <taxon>Pseudomonadati</taxon>
        <taxon>Pseudomonadota</taxon>
        <taxon>Gammaproteobacteria</taxon>
        <taxon>Alteromonadales</taxon>
        <taxon>Idiomarinaceae</taxon>
        <taxon>Aliidiomarina</taxon>
    </lineage>
</organism>
<name>A0A432WVQ4_9GAMM</name>
<dbReference type="SUPFAM" id="SSF47473">
    <property type="entry name" value="EF-hand"/>
    <property type="match status" value="1"/>
</dbReference>